<geneLocation type="mitochondrion" evidence="3"/>
<organism evidence="3 4">
    <name type="scientific">Plasmodiophora brassicae</name>
    <name type="common">Clubroot disease agent</name>
    <dbReference type="NCBI Taxonomy" id="37360"/>
    <lineage>
        <taxon>Eukaryota</taxon>
        <taxon>Sar</taxon>
        <taxon>Rhizaria</taxon>
        <taxon>Endomyxa</taxon>
        <taxon>Phytomyxea</taxon>
        <taxon>Plasmodiophorida</taxon>
        <taxon>Plasmodiophoridae</taxon>
        <taxon>Plasmodiophora</taxon>
    </lineage>
</organism>
<evidence type="ECO:0000256" key="2">
    <source>
        <dbReference type="SAM" id="Phobius"/>
    </source>
</evidence>
<feature type="compositionally biased region" description="Basic and acidic residues" evidence="1">
    <location>
        <begin position="166"/>
        <end position="181"/>
    </location>
</feature>
<dbReference type="AlphaFoldDB" id="A0A3P3YBI8"/>
<reference evidence="3 4" key="1">
    <citation type="submission" date="2018-03" db="EMBL/GenBank/DDBJ databases">
        <authorList>
            <person name="Fogelqvist J."/>
        </authorList>
    </citation>
    <scope>NUCLEOTIDE SEQUENCE [LARGE SCALE GENOMIC DNA]</scope>
</reference>
<keyword evidence="3" id="KW-0496">Mitochondrion</keyword>
<keyword evidence="2" id="KW-1133">Transmembrane helix</keyword>
<evidence type="ECO:0008006" key="5">
    <source>
        <dbReference type="Google" id="ProtNLM"/>
    </source>
</evidence>
<name>A0A3P3YBI8_PLABS</name>
<dbReference type="EMBL" id="OVEO01000008">
    <property type="protein sequence ID" value="SPQ97531.1"/>
    <property type="molecule type" value="Genomic_DNA"/>
</dbReference>
<dbReference type="Proteomes" id="UP000290189">
    <property type="component" value="Unassembled WGS sequence"/>
</dbReference>
<proteinExistence type="predicted"/>
<accession>A0A3P3YBI8</accession>
<feature type="compositionally biased region" description="Low complexity" evidence="1">
    <location>
        <begin position="184"/>
        <end position="193"/>
    </location>
</feature>
<sequence length="263" mass="27448">MSTPSEMDSEADNLVTNVLIDVPVDEGAAAGYPSISPNAPAGPATTYPVFAAMPADAKDEVVRPKPWKRVFARADEHRAPADDAFDPVKGAPSKMASPSSTVDTVFRATICFLTLLAVALAVMAVCIIAHRAYSFQKNKVAPPAPVVAPAATVPDLVAGNSSSAQVEDHVEVSGMRPDRRPARQRQQAVSQAPGEGMAPRPNSNDNREEAVGRAGEVEVAEAITDEPGSTDADPPANRRPTTAGAEGAPSDGEWEPVSPHGQQ</sequence>
<feature type="transmembrane region" description="Helical" evidence="2">
    <location>
        <begin position="105"/>
        <end position="129"/>
    </location>
</feature>
<feature type="region of interest" description="Disordered" evidence="1">
    <location>
        <begin position="160"/>
        <end position="263"/>
    </location>
</feature>
<evidence type="ECO:0000313" key="3">
    <source>
        <dbReference type="EMBL" id="SPQ97531.1"/>
    </source>
</evidence>
<evidence type="ECO:0000313" key="4">
    <source>
        <dbReference type="Proteomes" id="UP000290189"/>
    </source>
</evidence>
<evidence type="ECO:0000256" key="1">
    <source>
        <dbReference type="SAM" id="MobiDB-lite"/>
    </source>
</evidence>
<keyword evidence="2" id="KW-0812">Transmembrane</keyword>
<protein>
    <recommendedName>
        <fullName evidence="5">Transmembrane protein</fullName>
    </recommendedName>
</protein>
<gene>
    <name evidence="3" type="ORF">PLBR_LOCUS4746</name>
</gene>
<keyword evidence="2" id="KW-0472">Membrane</keyword>